<dbReference type="GO" id="GO:0008880">
    <property type="term" value="F:glucuronate isomerase activity"/>
    <property type="evidence" value="ECO:0007669"/>
    <property type="project" value="UniProtKB-UniRule"/>
</dbReference>
<dbReference type="Gene3D" id="1.10.2020.10">
    <property type="entry name" value="uronate isomerase, domain 2, chain A"/>
    <property type="match status" value="1"/>
</dbReference>
<dbReference type="GO" id="GO:0042840">
    <property type="term" value="P:D-glucuronate catabolic process"/>
    <property type="evidence" value="ECO:0007669"/>
    <property type="project" value="TreeGrafter"/>
</dbReference>
<evidence type="ECO:0000313" key="9">
    <source>
        <dbReference type="Proteomes" id="UP000298468"/>
    </source>
</evidence>
<comment type="pathway">
    <text evidence="2 7">Carbohydrate metabolism; pentose and glucuronate interconversion.</text>
</comment>
<evidence type="ECO:0000256" key="6">
    <source>
        <dbReference type="ARBA" id="ARBA00023235"/>
    </source>
</evidence>
<dbReference type="UniPathway" id="UPA00246"/>
<comment type="caution">
    <text evidence="8">The sequence shown here is derived from an EMBL/GenBank/DDBJ whole genome shotgun (WGS) entry which is preliminary data.</text>
</comment>
<evidence type="ECO:0000256" key="3">
    <source>
        <dbReference type="ARBA" id="ARBA00008397"/>
    </source>
</evidence>
<dbReference type="GO" id="GO:0019698">
    <property type="term" value="P:D-galacturonate catabolic process"/>
    <property type="evidence" value="ECO:0007669"/>
    <property type="project" value="TreeGrafter"/>
</dbReference>
<evidence type="ECO:0000256" key="5">
    <source>
        <dbReference type="ARBA" id="ARBA00020555"/>
    </source>
</evidence>
<protein>
    <recommendedName>
        <fullName evidence="5 7">Uronate isomerase</fullName>
        <ecNumber evidence="4 7">5.3.1.12</ecNumber>
    </recommendedName>
    <alternativeName>
        <fullName evidence="7">Glucuronate isomerase</fullName>
    </alternativeName>
    <alternativeName>
        <fullName evidence="7">Uronic isomerase</fullName>
    </alternativeName>
</protein>
<comment type="catalytic activity">
    <reaction evidence="1 7">
        <text>D-glucuronate = D-fructuronate</text>
        <dbReference type="Rhea" id="RHEA:13049"/>
        <dbReference type="ChEBI" id="CHEBI:58720"/>
        <dbReference type="ChEBI" id="CHEBI:59863"/>
        <dbReference type="EC" id="5.3.1.12"/>
    </reaction>
</comment>
<evidence type="ECO:0000256" key="4">
    <source>
        <dbReference type="ARBA" id="ARBA00012546"/>
    </source>
</evidence>
<accession>A0A4R9BYQ2</accession>
<dbReference type="PANTHER" id="PTHR30068:SF4">
    <property type="entry name" value="URONATE ISOMERASE"/>
    <property type="match status" value="1"/>
</dbReference>
<evidence type="ECO:0000256" key="2">
    <source>
        <dbReference type="ARBA" id="ARBA00004892"/>
    </source>
</evidence>
<keyword evidence="9" id="KW-1185">Reference proteome</keyword>
<dbReference type="AlphaFoldDB" id="A0A4R9BYQ2"/>
<evidence type="ECO:0000256" key="1">
    <source>
        <dbReference type="ARBA" id="ARBA00001165"/>
    </source>
</evidence>
<dbReference type="Pfam" id="PF02614">
    <property type="entry name" value="UxaC"/>
    <property type="match status" value="1"/>
</dbReference>
<keyword evidence="6 7" id="KW-0413">Isomerase</keyword>
<dbReference type="EMBL" id="SOHM01000003">
    <property type="protein sequence ID" value="TFD94818.1"/>
    <property type="molecule type" value="Genomic_DNA"/>
</dbReference>
<reference evidence="8 9" key="1">
    <citation type="submission" date="2019-03" db="EMBL/GenBank/DDBJ databases">
        <title>Genomics of glacier-inhabiting Cryobacterium strains.</title>
        <authorList>
            <person name="Liu Q."/>
            <person name="Xin Y.-H."/>
        </authorList>
    </citation>
    <scope>NUCLEOTIDE SEQUENCE [LARGE SCALE GENOMIC DNA]</scope>
    <source>
        <strain evidence="8 9">Sr59</strain>
    </source>
</reference>
<comment type="similarity">
    <text evidence="3 7">Belongs to the metallo-dependent hydrolases superfamily. Uronate isomerase family.</text>
</comment>
<evidence type="ECO:0000256" key="7">
    <source>
        <dbReference type="HAMAP-Rule" id="MF_00675"/>
    </source>
</evidence>
<dbReference type="InterPro" id="IPR032466">
    <property type="entry name" value="Metal_Hydrolase"/>
</dbReference>
<proteinExistence type="inferred from homology"/>
<evidence type="ECO:0000313" key="8">
    <source>
        <dbReference type="EMBL" id="TFD94818.1"/>
    </source>
</evidence>
<sequence>MLLNDDFLLGTDMAKRLFHNHAKKMPIIDFHCHLNPQEIYEDENFTSLTEVWLKGDHYKWRLMRANGVPEALITGDGDDFDKFYAWAGTVEKALGNPLYVWTHLELRRFFNIDLVLSRETAREVYDRANALLATPEFSRRSLIRSSNVTAICTTDDPADDLRFHELLQSEKSFSVVPAFRPDKAINIHAAGYAEYLLTLGTAAGVKIGTFADIVSALSARVDFFHSMGARLSDHALDTVVYAESTEAELDAIVASAIGGGALTALENAQYRTAVLKALMRMYAAKNWTMQLHLHALRNTNQVMLGKLGPDTGYDGMNDRPVAEPLAALFDSMESEDSIPRTMLYSLNPNDYLPLVTLMGSYQKGTVQKMQLGSAWWHNDTRTGMRLQLQTFADESLLSNFVGMLTDSRSFLSYPRHEYFRRILCELVGEWAVLGEVPDDEAVLGRMVEDISFNNAHHYFGLSVSPSLSSQGIDSHVTR</sequence>
<dbReference type="Gene3D" id="3.20.20.140">
    <property type="entry name" value="Metal-dependent hydrolases"/>
    <property type="match status" value="1"/>
</dbReference>
<comment type="catalytic activity">
    <reaction evidence="7">
        <text>aldehydo-D-galacturonate = keto-D-tagaturonate</text>
        <dbReference type="Rhea" id="RHEA:27702"/>
        <dbReference type="ChEBI" id="CHEBI:12952"/>
        <dbReference type="ChEBI" id="CHEBI:17886"/>
    </reaction>
</comment>
<dbReference type="PANTHER" id="PTHR30068">
    <property type="entry name" value="URONATE ISOMERASE"/>
    <property type="match status" value="1"/>
</dbReference>
<dbReference type="OrthoDB" id="9766564at2"/>
<dbReference type="NCBIfam" id="NF002794">
    <property type="entry name" value="PRK02925.1"/>
    <property type="match status" value="1"/>
</dbReference>
<dbReference type="HAMAP" id="MF_00675">
    <property type="entry name" value="UxaC"/>
    <property type="match status" value="1"/>
</dbReference>
<dbReference type="RefSeq" id="WP_134639142.1">
    <property type="nucleotide sequence ID" value="NZ_SOHM01000003.1"/>
</dbReference>
<dbReference type="SUPFAM" id="SSF51556">
    <property type="entry name" value="Metallo-dependent hydrolases"/>
    <property type="match status" value="1"/>
</dbReference>
<name>A0A4R9BYQ2_9MICO</name>
<dbReference type="EC" id="5.3.1.12" evidence="4 7"/>
<dbReference type="Proteomes" id="UP000298468">
    <property type="component" value="Unassembled WGS sequence"/>
</dbReference>
<dbReference type="InterPro" id="IPR003766">
    <property type="entry name" value="Uronate_isomerase"/>
</dbReference>
<gene>
    <name evidence="7 8" type="primary">uxaC</name>
    <name evidence="8" type="ORF">E3T61_01385</name>
</gene>
<organism evidence="8 9">
    <name type="scientific">Cryobacterium lactosi</name>
    <dbReference type="NCBI Taxonomy" id="1259202"/>
    <lineage>
        <taxon>Bacteria</taxon>
        <taxon>Bacillati</taxon>
        <taxon>Actinomycetota</taxon>
        <taxon>Actinomycetes</taxon>
        <taxon>Micrococcales</taxon>
        <taxon>Microbacteriaceae</taxon>
        <taxon>Cryobacterium</taxon>
    </lineage>
</organism>